<dbReference type="KEGG" id="atq:GH723_16835"/>
<dbReference type="GO" id="GO:0010181">
    <property type="term" value="F:FMN binding"/>
    <property type="evidence" value="ECO:0007669"/>
    <property type="project" value="TreeGrafter"/>
</dbReference>
<dbReference type="Proteomes" id="UP000334019">
    <property type="component" value="Chromosome"/>
</dbReference>
<dbReference type="GO" id="GO:0016491">
    <property type="term" value="F:oxidoreductase activity"/>
    <property type="evidence" value="ECO:0007669"/>
    <property type="project" value="InterPro"/>
</dbReference>
<accession>A0A5Q2RR53</accession>
<feature type="domain" description="NADPH-dependent FMN reductase-like" evidence="2">
    <location>
        <begin position="23"/>
        <end position="154"/>
    </location>
</feature>
<reference evidence="3 4" key="1">
    <citation type="submission" date="2019-11" db="EMBL/GenBank/DDBJ databases">
        <authorList>
            <person name="He Y."/>
        </authorList>
    </citation>
    <scope>NUCLEOTIDE SEQUENCE [LARGE SCALE GENOMIC DNA]</scope>
    <source>
        <strain evidence="3 4">SCSIO 58843</strain>
    </source>
</reference>
<dbReference type="SUPFAM" id="SSF52218">
    <property type="entry name" value="Flavoproteins"/>
    <property type="match status" value="1"/>
</dbReference>
<dbReference type="EMBL" id="CP045851">
    <property type="protein sequence ID" value="QGG96627.1"/>
    <property type="molecule type" value="Genomic_DNA"/>
</dbReference>
<name>A0A5Q2RR53_9ACTN</name>
<keyword evidence="4" id="KW-1185">Reference proteome</keyword>
<dbReference type="GO" id="GO:0005829">
    <property type="term" value="C:cytosol"/>
    <property type="evidence" value="ECO:0007669"/>
    <property type="project" value="TreeGrafter"/>
</dbReference>
<dbReference type="Gene3D" id="3.40.50.360">
    <property type="match status" value="1"/>
</dbReference>
<proteinExistence type="predicted"/>
<protein>
    <submittedName>
        <fullName evidence="3">NADPH-dependent FMN reductase</fullName>
    </submittedName>
</protein>
<organism evidence="3 4">
    <name type="scientific">Actinomarinicola tropica</name>
    <dbReference type="NCBI Taxonomy" id="2789776"/>
    <lineage>
        <taxon>Bacteria</taxon>
        <taxon>Bacillati</taxon>
        <taxon>Actinomycetota</taxon>
        <taxon>Acidimicrobiia</taxon>
        <taxon>Acidimicrobiales</taxon>
        <taxon>Iamiaceae</taxon>
        <taxon>Actinomarinicola</taxon>
    </lineage>
</organism>
<dbReference type="InterPro" id="IPR005025">
    <property type="entry name" value="FMN_Rdtase-like_dom"/>
</dbReference>
<feature type="region of interest" description="Disordered" evidence="1">
    <location>
        <begin position="1"/>
        <end position="21"/>
    </location>
</feature>
<dbReference type="RefSeq" id="WP_153760731.1">
    <property type="nucleotide sequence ID" value="NZ_CP045851.1"/>
</dbReference>
<evidence type="ECO:0000256" key="1">
    <source>
        <dbReference type="SAM" id="MobiDB-lite"/>
    </source>
</evidence>
<dbReference type="PANTHER" id="PTHR30543">
    <property type="entry name" value="CHROMATE REDUCTASE"/>
    <property type="match status" value="1"/>
</dbReference>
<dbReference type="Pfam" id="PF03358">
    <property type="entry name" value="FMN_red"/>
    <property type="match status" value="1"/>
</dbReference>
<dbReference type="InterPro" id="IPR050712">
    <property type="entry name" value="NAD(P)H-dep_reductase"/>
</dbReference>
<dbReference type="InterPro" id="IPR029039">
    <property type="entry name" value="Flavoprotein-like_sf"/>
</dbReference>
<dbReference type="AlphaFoldDB" id="A0A5Q2RR53"/>
<evidence type="ECO:0000259" key="2">
    <source>
        <dbReference type="Pfam" id="PF03358"/>
    </source>
</evidence>
<dbReference type="PANTHER" id="PTHR30543:SF21">
    <property type="entry name" value="NAD(P)H-DEPENDENT FMN REDUCTASE LOT6"/>
    <property type="match status" value="1"/>
</dbReference>
<gene>
    <name evidence="3" type="ORF">GH723_16835</name>
</gene>
<evidence type="ECO:0000313" key="3">
    <source>
        <dbReference type="EMBL" id="QGG96627.1"/>
    </source>
</evidence>
<sequence length="203" mass="21913">MHTTTSVPSHHPGHGPRRPGPFVVVSSSVREDRVSPSIAKWVCAALVARDVDVDLMDLSDVELPDDALLQPGGGPRSQVADRIDAAAAFVFVTPEYNHSYPASLKRLIDWHYREWMFKPATIVSYGAHGGHAAVEHLRGVLAELHVVATRRTVSLVAPWANLDASGGYTASDASGRALDGALAELRWWSEVLGEARATRPIPA</sequence>
<feature type="compositionally biased region" description="Low complexity" evidence="1">
    <location>
        <begin position="1"/>
        <end position="10"/>
    </location>
</feature>
<evidence type="ECO:0000313" key="4">
    <source>
        <dbReference type="Proteomes" id="UP000334019"/>
    </source>
</evidence>